<dbReference type="Proteomes" id="UP000663891">
    <property type="component" value="Unassembled WGS sequence"/>
</dbReference>
<dbReference type="CDD" id="cd00054">
    <property type="entry name" value="EGF_CA"/>
    <property type="match status" value="2"/>
</dbReference>
<dbReference type="GO" id="GO:0005509">
    <property type="term" value="F:calcium ion binding"/>
    <property type="evidence" value="ECO:0007669"/>
    <property type="project" value="InterPro"/>
</dbReference>
<reference evidence="9" key="1">
    <citation type="submission" date="2021-02" db="EMBL/GenBank/DDBJ databases">
        <authorList>
            <person name="Nowell W R."/>
        </authorList>
    </citation>
    <scope>NUCLEOTIDE SEQUENCE</scope>
</reference>
<evidence type="ECO:0000256" key="2">
    <source>
        <dbReference type="ARBA" id="ARBA00022729"/>
    </source>
</evidence>
<dbReference type="AlphaFoldDB" id="A0A814QG17"/>
<dbReference type="GO" id="GO:0005886">
    <property type="term" value="C:plasma membrane"/>
    <property type="evidence" value="ECO:0007669"/>
    <property type="project" value="TreeGrafter"/>
</dbReference>
<name>A0A814QG17_9BILA</name>
<evidence type="ECO:0000256" key="4">
    <source>
        <dbReference type="ARBA" id="ARBA00023157"/>
    </source>
</evidence>
<evidence type="ECO:0000256" key="5">
    <source>
        <dbReference type="PROSITE-ProRule" id="PRU00076"/>
    </source>
</evidence>
<dbReference type="SMART" id="SM00179">
    <property type="entry name" value="EGF_CA"/>
    <property type="match status" value="3"/>
</dbReference>
<evidence type="ECO:0000256" key="6">
    <source>
        <dbReference type="SAM" id="MobiDB-lite"/>
    </source>
</evidence>
<feature type="disulfide bond" evidence="5">
    <location>
        <begin position="306"/>
        <end position="315"/>
    </location>
</feature>
<dbReference type="PANTHER" id="PTHR24049">
    <property type="entry name" value="CRUMBS FAMILY MEMBER"/>
    <property type="match status" value="1"/>
</dbReference>
<dbReference type="PROSITE" id="PS01186">
    <property type="entry name" value="EGF_2"/>
    <property type="match status" value="1"/>
</dbReference>
<keyword evidence="4 5" id="KW-1015">Disulfide bond</keyword>
<feature type="disulfide bond" evidence="5">
    <location>
        <begin position="267"/>
        <end position="276"/>
    </location>
</feature>
<dbReference type="Gene3D" id="2.10.25.10">
    <property type="entry name" value="Laminin"/>
    <property type="match status" value="3"/>
</dbReference>
<dbReference type="OrthoDB" id="430340at2759"/>
<gene>
    <name evidence="9" type="ORF">VCS650_LOCUS21031</name>
</gene>
<dbReference type="InterPro" id="IPR051022">
    <property type="entry name" value="Notch_Cell-Fate_Det"/>
</dbReference>
<evidence type="ECO:0000256" key="1">
    <source>
        <dbReference type="ARBA" id="ARBA00022536"/>
    </source>
</evidence>
<dbReference type="PROSITE" id="PS00022">
    <property type="entry name" value="EGF_1"/>
    <property type="match status" value="2"/>
</dbReference>
<keyword evidence="7" id="KW-0472">Membrane</keyword>
<accession>A0A814QG17</accession>
<dbReference type="GO" id="GO:0007157">
    <property type="term" value="P:heterophilic cell-cell adhesion via plasma membrane cell adhesion molecules"/>
    <property type="evidence" value="ECO:0007669"/>
    <property type="project" value="TreeGrafter"/>
</dbReference>
<dbReference type="PANTHER" id="PTHR24049:SF22">
    <property type="entry name" value="DROSOPHILA CRUMBS HOMOLOG"/>
    <property type="match status" value="1"/>
</dbReference>
<keyword evidence="2" id="KW-0732">Signal</keyword>
<organism evidence="9 10">
    <name type="scientific">Adineta steineri</name>
    <dbReference type="NCBI Taxonomy" id="433720"/>
    <lineage>
        <taxon>Eukaryota</taxon>
        <taxon>Metazoa</taxon>
        <taxon>Spiralia</taxon>
        <taxon>Gnathifera</taxon>
        <taxon>Rotifera</taxon>
        <taxon>Eurotatoria</taxon>
        <taxon>Bdelloidea</taxon>
        <taxon>Adinetida</taxon>
        <taxon>Adinetidae</taxon>
        <taxon>Adineta</taxon>
    </lineage>
</organism>
<proteinExistence type="predicted"/>
<comment type="caution">
    <text evidence="9">The sequence shown here is derived from an EMBL/GenBank/DDBJ whole genome shotgun (WGS) entry which is preliminary data.</text>
</comment>
<keyword evidence="1 5" id="KW-0245">EGF-like domain</keyword>
<comment type="caution">
    <text evidence="5">Lacks conserved residue(s) required for the propagation of feature annotation.</text>
</comment>
<dbReference type="SUPFAM" id="SSF57196">
    <property type="entry name" value="EGF/Laminin"/>
    <property type="match status" value="3"/>
</dbReference>
<keyword evidence="7" id="KW-1133">Transmembrane helix</keyword>
<evidence type="ECO:0000259" key="8">
    <source>
        <dbReference type="PROSITE" id="PS50026"/>
    </source>
</evidence>
<evidence type="ECO:0000313" key="10">
    <source>
        <dbReference type="Proteomes" id="UP000663891"/>
    </source>
</evidence>
<feature type="domain" description="EGF-like" evidence="8">
    <location>
        <begin position="279"/>
        <end position="316"/>
    </location>
</feature>
<dbReference type="InterPro" id="IPR001881">
    <property type="entry name" value="EGF-like_Ca-bd_dom"/>
</dbReference>
<evidence type="ECO:0000256" key="3">
    <source>
        <dbReference type="ARBA" id="ARBA00022737"/>
    </source>
</evidence>
<dbReference type="GO" id="GO:0032991">
    <property type="term" value="C:protein-containing complex"/>
    <property type="evidence" value="ECO:0007669"/>
    <property type="project" value="TreeGrafter"/>
</dbReference>
<evidence type="ECO:0000256" key="7">
    <source>
        <dbReference type="SAM" id="Phobius"/>
    </source>
</evidence>
<feature type="transmembrane region" description="Helical" evidence="7">
    <location>
        <begin position="370"/>
        <end position="395"/>
    </location>
</feature>
<keyword evidence="3" id="KW-0677">Repeat</keyword>
<sequence>MLESRPVGVLESNATTASTYRTTTISQATSTPELSTTPEPGTISQSTISTILTAYTTVAAPQALTISQPTIKSTATTDETVIVPGAPTTPELVISSYSTTTSSTTISQTVSSHQTLTIPQPVIISQSTDKPIVTTDQSLEMSQDSASTQSTTTTHSTISSDAETDHMVITKNATSTIPLVESSTKDMPASTEQNDEVSLTTTPTITADVSMGELHPLDYFVAPKCADGNNTGEFCNISMKPCDSKPCYNRGNCTNDPSLLHGYSCTCMPGFIGTDCEQDIRPCKSNTCLHEGTCVELNNTHFVCNCTRERIGVHCEHIINYCDNVTCLNKGICRALHLAYKCECLFGTSEDHCQHLATSILVRQYIARGVAYIAIIVISVTFGFVLVLDVLKYIFGIDITQKEREEILRKRTLSAPKTPPTRKSQKLVRVRV</sequence>
<feature type="compositionally biased region" description="Low complexity" evidence="6">
    <location>
        <begin position="142"/>
        <end position="161"/>
    </location>
</feature>
<protein>
    <recommendedName>
        <fullName evidence="8">EGF-like domain-containing protein</fullName>
    </recommendedName>
</protein>
<keyword evidence="7" id="KW-0812">Transmembrane</keyword>
<dbReference type="InterPro" id="IPR000742">
    <property type="entry name" value="EGF"/>
</dbReference>
<dbReference type="EMBL" id="CAJNON010000222">
    <property type="protein sequence ID" value="CAF1118072.1"/>
    <property type="molecule type" value="Genomic_DNA"/>
</dbReference>
<dbReference type="SMART" id="SM00181">
    <property type="entry name" value="EGF"/>
    <property type="match status" value="3"/>
</dbReference>
<feature type="disulfide bond" evidence="5">
    <location>
        <begin position="344"/>
        <end position="353"/>
    </location>
</feature>
<evidence type="ECO:0000313" key="9">
    <source>
        <dbReference type="EMBL" id="CAF1118072.1"/>
    </source>
</evidence>
<dbReference type="PROSITE" id="PS50026">
    <property type="entry name" value="EGF_3"/>
    <property type="match status" value="3"/>
</dbReference>
<feature type="domain" description="EGF-like" evidence="8">
    <location>
        <begin position="318"/>
        <end position="354"/>
    </location>
</feature>
<feature type="region of interest" description="Disordered" evidence="6">
    <location>
        <begin position="138"/>
        <end position="164"/>
    </location>
</feature>
<feature type="domain" description="EGF-like" evidence="8">
    <location>
        <begin position="238"/>
        <end position="277"/>
    </location>
</feature>
<dbReference type="GO" id="GO:0045197">
    <property type="term" value="P:establishment or maintenance of epithelial cell apical/basal polarity"/>
    <property type="evidence" value="ECO:0007669"/>
    <property type="project" value="TreeGrafter"/>
</dbReference>